<evidence type="ECO:0000256" key="4">
    <source>
        <dbReference type="ARBA" id="ARBA00022448"/>
    </source>
</evidence>
<evidence type="ECO:0000256" key="3">
    <source>
        <dbReference type="ARBA" id="ARBA00011738"/>
    </source>
</evidence>
<feature type="domain" description="PhoU" evidence="9">
    <location>
        <begin position="134"/>
        <end position="215"/>
    </location>
</feature>
<comment type="subunit">
    <text evidence="3 8">Homodimer.</text>
</comment>
<evidence type="ECO:0000256" key="8">
    <source>
        <dbReference type="PIRNR" id="PIRNR003107"/>
    </source>
</evidence>
<comment type="function">
    <text evidence="7 8">Plays a role in the regulation of phosphate uptake.</text>
</comment>
<dbReference type="AlphaFoldDB" id="A0A0S2TEH6"/>
<keyword evidence="6 8" id="KW-0592">Phosphate transport</keyword>
<dbReference type="EMBL" id="CP013099">
    <property type="protein sequence ID" value="ALP53551.1"/>
    <property type="molecule type" value="Genomic_DNA"/>
</dbReference>
<sequence length="239" mass="27155">MSYLLEGHTVKRYDGNLNQLHMQIIQMAGLALDQTRLALRALKDEDLGAARRVNEREKEMDNDELKIDEMIVNLIATRSPVALDLRVIMAFSKSVIDLERIGDLASRIAAISLNIYDNENNDPSSQLMRDVFVMGRRATELLENAVEVLDSLDQTKAQQLLCERDELDEDFRSALRRLTTFVMEDSRNVGHAINIVLILKSFERIGEHSRNLVEQALYITNGTDVRHQDISALCATDNE</sequence>
<dbReference type="SUPFAM" id="SSF109755">
    <property type="entry name" value="PhoU-like"/>
    <property type="match status" value="1"/>
</dbReference>
<dbReference type="GO" id="GO:0005737">
    <property type="term" value="C:cytoplasm"/>
    <property type="evidence" value="ECO:0007669"/>
    <property type="project" value="UniProtKB-SubCell"/>
</dbReference>
<protein>
    <recommendedName>
        <fullName evidence="8">Phosphate-specific transport system accessory protein PhoU</fullName>
    </recommendedName>
</protein>
<evidence type="ECO:0000259" key="9">
    <source>
        <dbReference type="Pfam" id="PF01895"/>
    </source>
</evidence>
<dbReference type="GO" id="GO:0006817">
    <property type="term" value="P:phosphate ion transport"/>
    <property type="evidence" value="ECO:0007669"/>
    <property type="project" value="UniProtKB-KW"/>
</dbReference>
<evidence type="ECO:0000256" key="7">
    <source>
        <dbReference type="ARBA" id="ARBA00056181"/>
    </source>
</evidence>
<dbReference type="Pfam" id="PF01895">
    <property type="entry name" value="PhoU"/>
    <property type="match status" value="2"/>
</dbReference>
<organism evidence="10 11">
    <name type="scientific">Candidatus Tenderia electrophaga</name>
    <dbReference type="NCBI Taxonomy" id="1748243"/>
    <lineage>
        <taxon>Bacteria</taxon>
        <taxon>Pseudomonadati</taxon>
        <taxon>Pseudomonadota</taxon>
        <taxon>Gammaproteobacteria</taxon>
        <taxon>Candidatus Tenderiales</taxon>
        <taxon>Candidatus Tenderiaceae</taxon>
        <taxon>Candidatus Tenderia</taxon>
    </lineage>
</organism>
<dbReference type="FunFam" id="1.20.58.220:FF:000004">
    <property type="entry name" value="Phosphate-specific transport system accessory protein PhoU"/>
    <property type="match status" value="1"/>
</dbReference>
<reference evidence="10" key="1">
    <citation type="submission" date="2015-10" db="EMBL/GenBank/DDBJ databases">
        <title>Description of Candidatus Tenderia electrophaga gen. nov, sp. nov., an Uncultivated Electroautotroph from a Biocathode Enrichment.</title>
        <authorList>
            <person name="Eddie B.J."/>
            <person name="Malanoski A.P."/>
            <person name="Wang Z."/>
            <person name="Hall R.J."/>
            <person name="Oh S.D."/>
            <person name="Heiner C."/>
            <person name="Lin B."/>
            <person name="Strycharz-Glaven S.M."/>
        </authorList>
    </citation>
    <scope>NUCLEOTIDE SEQUENCE [LARGE SCALE GENOMIC DNA]</scope>
    <source>
        <strain evidence="10">NRL1</strain>
    </source>
</reference>
<dbReference type="PANTHER" id="PTHR42930:SF3">
    <property type="entry name" value="PHOSPHATE-SPECIFIC TRANSPORT SYSTEM ACCESSORY PROTEIN PHOU"/>
    <property type="match status" value="1"/>
</dbReference>
<evidence type="ECO:0000313" key="10">
    <source>
        <dbReference type="EMBL" id="ALP53551.1"/>
    </source>
</evidence>
<keyword evidence="4 8" id="KW-0813">Transport</keyword>
<evidence type="ECO:0000256" key="6">
    <source>
        <dbReference type="ARBA" id="ARBA00022592"/>
    </source>
</evidence>
<dbReference type="InterPro" id="IPR038078">
    <property type="entry name" value="PhoU-like_sf"/>
</dbReference>
<evidence type="ECO:0000256" key="2">
    <source>
        <dbReference type="ARBA" id="ARBA00008107"/>
    </source>
</evidence>
<comment type="subcellular location">
    <subcellularLocation>
        <location evidence="1 8">Cytoplasm</location>
    </subcellularLocation>
</comment>
<name>A0A0S2TEH6_9GAMM</name>
<dbReference type="NCBIfam" id="TIGR02135">
    <property type="entry name" value="phoU_full"/>
    <property type="match status" value="1"/>
</dbReference>
<gene>
    <name evidence="10" type="ORF">Tel_10610</name>
</gene>
<proteinExistence type="inferred from homology"/>
<accession>A0A0S2TEH6</accession>
<dbReference type="InterPro" id="IPR028366">
    <property type="entry name" value="PhoU"/>
</dbReference>
<dbReference type="GO" id="GO:0030643">
    <property type="term" value="P:intracellular phosphate ion homeostasis"/>
    <property type="evidence" value="ECO:0007669"/>
    <property type="project" value="InterPro"/>
</dbReference>
<evidence type="ECO:0000313" key="11">
    <source>
        <dbReference type="Proteomes" id="UP000055136"/>
    </source>
</evidence>
<keyword evidence="11" id="KW-1185">Reference proteome</keyword>
<evidence type="ECO:0000256" key="1">
    <source>
        <dbReference type="ARBA" id="ARBA00004496"/>
    </source>
</evidence>
<keyword evidence="5 8" id="KW-0963">Cytoplasm</keyword>
<dbReference type="PIRSF" id="PIRSF003107">
    <property type="entry name" value="PhoU"/>
    <property type="match status" value="1"/>
</dbReference>
<dbReference type="KEGG" id="tee:Tel_10610"/>
<dbReference type="Proteomes" id="UP000055136">
    <property type="component" value="Chromosome"/>
</dbReference>
<dbReference type="Gene3D" id="1.20.58.220">
    <property type="entry name" value="Phosphate transport system protein phou homolog 2, domain 2"/>
    <property type="match status" value="1"/>
</dbReference>
<feature type="domain" description="PhoU" evidence="9">
    <location>
        <begin position="24"/>
        <end position="110"/>
    </location>
</feature>
<comment type="similarity">
    <text evidence="2 8">Belongs to the PhoU family.</text>
</comment>
<dbReference type="InterPro" id="IPR026022">
    <property type="entry name" value="PhoU_dom"/>
</dbReference>
<dbReference type="GO" id="GO:0045936">
    <property type="term" value="P:negative regulation of phosphate metabolic process"/>
    <property type="evidence" value="ECO:0007669"/>
    <property type="project" value="InterPro"/>
</dbReference>
<dbReference type="PANTHER" id="PTHR42930">
    <property type="entry name" value="PHOSPHATE-SPECIFIC TRANSPORT SYSTEM ACCESSORY PROTEIN PHOU"/>
    <property type="match status" value="1"/>
</dbReference>
<dbReference type="STRING" id="1748243.Tel_10610"/>
<evidence type="ECO:0000256" key="5">
    <source>
        <dbReference type="ARBA" id="ARBA00022490"/>
    </source>
</evidence>